<evidence type="ECO:0000313" key="2">
    <source>
        <dbReference type="Proteomes" id="UP001444071"/>
    </source>
</evidence>
<sequence>MSLSVLTCRYCAFNDLKSFGRSPAREGVINLSSQIQNKRTFLLRTTNGNSPFSVTDRRHTIPVTSKAHLSVDVLLYEGNALTDFKPFK</sequence>
<evidence type="ECO:0000313" key="1">
    <source>
        <dbReference type="EMBL" id="MEQ2278506.1"/>
    </source>
</evidence>
<comment type="caution">
    <text evidence="1">The sequence shown here is derived from an EMBL/GenBank/DDBJ whole genome shotgun (WGS) entry which is preliminary data.</text>
</comment>
<dbReference type="EMBL" id="JAHRIM010097964">
    <property type="protein sequence ID" value="MEQ2278506.1"/>
    <property type="molecule type" value="Genomic_DNA"/>
</dbReference>
<gene>
    <name evidence="1" type="ORF">XENORESO_020321</name>
</gene>
<accession>A0ABV0XA76</accession>
<keyword evidence="2" id="KW-1185">Reference proteome</keyword>
<protein>
    <submittedName>
        <fullName evidence="1">Uncharacterized protein</fullName>
    </submittedName>
</protein>
<name>A0ABV0XA76_9TELE</name>
<proteinExistence type="predicted"/>
<organism evidence="1 2">
    <name type="scientific">Xenotaenia resolanae</name>
    <dbReference type="NCBI Taxonomy" id="208358"/>
    <lineage>
        <taxon>Eukaryota</taxon>
        <taxon>Metazoa</taxon>
        <taxon>Chordata</taxon>
        <taxon>Craniata</taxon>
        <taxon>Vertebrata</taxon>
        <taxon>Euteleostomi</taxon>
        <taxon>Actinopterygii</taxon>
        <taxon>Neopterygii</taxon>
        <taxon>Teleostei</taxon>
        <taxon>Neoteleostei</taxon>
        <taxon>Acanthomorphata</taxon>
        <taxon>Ovalentaria</taxon>
        <taxon>Atherinomorphae</taxon>
        <taxon>Cyprinodontiformes</taxon>
        <taxon>Goodeidae</taxon>
        <taxon>Xenotaenia</taxon>
    </lineage>
</organism>
<dbReference type="Proteomes" id="UP001444071">
    <property type="component" value="Unassembled WGS sequence"/>
</dbReference>
<reference evidence="1 2" key="1">
    <citation type="submission" date="2021-06" db="EMBL/GenBank/DDBJ databases">
        <authorList>
            <person name="Palmer J.M."/>
        </authorList>
    </citation>
    <scope>NUCLEOTIDE SEQUENCE [LARGE SCALE GENOMIC DNA]</scope>
    <source>
        <strain evidence="1 2">XR_2019</strain>
        <tissue evidence="1">Muscle</tissue>
    </source>
</reference>